<comment type="caution">
    <text evidence="2">The sequence shown here is derived from an EMBL/GenBank/DDBJ whole genome shotgun (WGS) entry which is preliminary data.</text>
</comment>
<dbReference type="InterPro" id="IPR032118">
    <property type="entry name" value="Phage_holin_HP1"/>
</dbReference>
<keyword evidence="1" id="KW-1133">Transmembrane helix</keyword>
<evidence type="ECO:0000313" key="2">
    <source>
        <dbReference type="EMBL" id="PKR55047.1"/>
    </source>
</evidence>
<keyword evidence="1" id="KW-0812">Transmembrane</keyword>
<dbReference type="RefSeq" id="WP_101264890.1">
    <property type="nucleotide sequence ID" value="NZ_NWTK01000003.1"/>
</dbReference>
<name>A0A2N3KX16_9PROT</name>
<dbReference type="AlphaFoldDB" id="A0A2N3KX16"/>
<evidence type="ECO:0000256" key="1">
    <source>
        <dbReference type="SAM" id="Phobius"/>
    </source>
</evidence>
<dbReference type="Pfam" id="PF16080">
    <property type="entry name" value="Phage_holin_2_3"/>
    <property type="match status" value="1"/>
</dbReference>
<keyword evidence="1" id="KW-0472">Membrane</keyword>
<accession>A0A2N3KX16</accession>
<dbReference type="Proteomes" id="UP000233597">
    <property type="component" value="Unassembled WGS sequence"/>
</dbReference>
<gene>
    <name evidence="2" type="ORF">COO20_06580</name>
</gene>
<organism evidence="2 3">
    <name type="scientific">Thalassospira marina</name>
    <dbReference type="NCBI Taxonomy" id="2048283"/>
    <lineage>
        <taxon>Bacteria</taxon>
        <taxon>Pseudomonadati</taxon>
        <taxon>Pseudomonadota</taxon>
        <taxon>Alphaproteobacteria</taxon>
        <taxon>Rhodospirillales</taxon>
        <taxon>Thalassospiraceae</taxon>
        <taxon>Thalassospira</taxon>
    </lineage>
</organism>
<dbReference type="EMBL" id="NWTK01000003">
    <property type="protein sequence ID" value="PKR55047.1"/>
    <property type="molecule type" value="Genomic_DNA"/>
</dbReference>
<evidence type="ECO:0000313" key="3">
    <source>
        <dbReference type="Proteomes" id="UP000233597"/>
    </source>
</evidence>
<sequence>MDHKITTTTSVVSYLTSVTGFVASLSISEKVALGHLAIAICTFLINWIYKRRHFRLAVMKVMSKQENQK</sequence>
<feature type="transmembrane region" description="Helical" evidence="1">
    <location>
        <begin position="31"/>
        <end position="49"/>
    </location>
</feature>
<protein>
    <recommendedName>
        <fullName evidence="4">Holin</fullName>
    </recommendedName>
</protein>
<reference evidence="2 3" key="1">
    <citation type="submission" date="2017-09" db="EMBL/GenBank/DDBJ databases">
        <title>Biodiversity and function of Thalassospira species in the particle-attached aromatic-hydrocarbon-degrading consortia from the surface seawater of the South China Sea.</title>
        <authorList>
            <person name="Dong C."/>
            <person name="Liu R."/>
            <person name="Shao Z."/>
        </authorList>
    </citation>
    <scope>NUCLEOTIDE SEQUENCE [LARGE SCALE GENOMIC DNA]</scope>
    <source>
        <strain evidence="2 3">CSC1P2</strain>
    </source>
</reference>
<evidence type="ECO:0008006" key="4">
    <source>
        <dbReference type="Google" id="ProtNLM"/>
    </source>
</evidence>
<proteinExistence type="predicted"/>